<keyword evidence="3" id="KW-1185">Reference proteome</keyword>
<dbReference type="AlphaFoldDB" id="A0AAV2FWN3"/>
<dbReference type="EMBL" id="OZ034820">
    <property type="protein sequence ID" value="CAL1402750.1"/>
    <property type="molecule type" value="Genomic_DNA"/>
</dbReference>
<evidence type="ECO:0000313" key="2">
    <source>
        <dbReference type="EMBL" id="CAL1402750.1"/>
    </source>
</evidence>
<dbReference type="Proteomes" id="UP001497516">
    <property type="component" value="Chromosome 7"/>
</dbReference>
<proteinExistence type="predicted"/>
<feature type="region of interest" description="Disordered" evidence="1">
    <location>
        <begin position="39"/>
        <end position="99"/>
    </location>
</feature>
<reference evidence="2 3" key="1">
    <citation type="submission" date="2024-04" db="EMBL/GenBank/DDBJ databases">
        <authorList>
            <person name="Fracassetti M."/>
        </authorList>
    </citation>
    <scope>NUCLEOTIDE SEQUENCE [LARGE SCALE GENOMIC DNA]</scope>
</reference>
<organism evidence="2 3">
    <name type="scientific">Linum trigynum</name>
    <dbReference type="NCBI Taxonomy" id="586398"/>
    <lineage>
        <taxon>Eukaryota</taxon>
        <taxon>Viridiplantae</taxon>
        <taxon>Streptophyta</taxon>
        <taxon>Embryophyta</taxon>
        <taxon>Tracheophyta</taxon>
        <taxon>Spermatophyta</taxon>
        <taxon>Magnoliopsida</taxon>
        <taxon>eudicotyledons</taxon>
        <taxon>Gunneridae</taxon>
        <taxon>Pentapetalae</taxon>
        <taxon>rosids</taxon>
        <taxon>fabids</taxon>
        <taxon>Malpighiales</taxon>
        <taxon>Linaceae</taxon>
        <taxon>Linum</taxon>
    </lineage>
</organism>
<sequence length="152" mass="17357">MMKGRWWNVHRNINRRGADATLQISRVEILQEVDQIRPTKARTRSRNDDLENPVSISKLRDLDKPTAKIQNSSDMNRTSATLQDSLSRETPVSSRSRLESPLKPGDLLFIRNMNQILPLPSTCILKMLSLEKYSLLIETRFCILALSIPAIS</sequence>
<accession>A0AAV2FWN3</accession>
<evidence type="ECO:0000313" key="3">
    <source>
        <dbReference type="Proteomes" id="UP001497516"/>
    </source>
</evidence>
<feature type="compositionally biased region" description="Polar residues" evidence="1">
    <location>
        <begin position="68"/>
        <end position="95"/>
    </location>
</feature>
<gene>
    <name evidence="2" type="ORF">LTRI10_LOCUS42727</name>
</gene>
<protein>
    <submittedName>
        <fullName evidence="2">Uncharacterized protein</fullName>
    </submittedName>
</protein>
<evidence type="ECO:0000256" key="1">
    <source>
        <dbReference type="SAM" id="MobiDB-lite"/>
    </source>
</evidence>
<name>A0AAV2FWN3_9ROSI</name>